<reference evidence="1" key="1">
    <citation type="submission" date="2020-11" db="EMBL/GenBank/DDBJ databases">
        <title>Gallibacterium anatis 1637, full genome, WGS.</title>
        <authorList>
            <person name="Laishevtcev A.I."/>
            <person name="Yakimova E.A."/>
            <person name="Petkovich D."/>
            <person name="Stepanova T.V."/>
            <person name="Kalendr R.S."/>
            <person name="Rubalsky E.O."/>
            <person name="Zulkarneev E.R."/>
            <person name="Aleshkin A.V."/>
        </authorList>
    </citation>
    <scope>NUCLEOTIDE SEQUENCE</scope>
    <source>
        <strain evidence="1">1637</strain>
    </source>
</reference>
<organism evidence="1">
    <name type="scientific">Gallibacterium anatis</name>
    <dbReference type="NCBI Taxonomy" id="750"/>
    <lineage>
        <taxon>Bacteria</taxon>
        <taxon>Pseudomonadati</taxon>
        <taxon>Pseudomonadota</taxon>
        <taxon>Gammaproteobacteria</taxon>
        <taxon>Pasteurellales</taxon>
        <taxon>Pasteurellaceae</taxon>
        <taxon>Gallibacterium</taxon>
    </lineage>
</organism>
<dbReference type="AlphaFoldDB" id="A0A930UU13"/>
<protein>
    <submittedName>
        <fullName evidence="1">Uncharacterized protein</fullName>
    </submittedName>
</protein>
<evidence type="ECO:0000313" key="1">
    <source>
        <dbReference type="EMBL" id="MBF4102701.1"/>
    </source>
</evidence>
<sequence>MKRTLLGKPSVEYLDDKDNNQVLLGEELVGNTTSVKINLPYIGEGDKVSITINGEEYGVDVITQK</sequence>
<name>A0A930UU13_9PAST</name>
<accession>A0A930UU13</accession>
<gene>
    <name evidence="1" type="ORF">INT80_08490</name>
</gene>
<comment type="caution">
    <text evidence="1">The sequence shown here is derived from an EMBL/GenBank/DDBJ whole genome shotgun (WGS) entry which is preliminary data.</text>
</comment>
<dbReference type="EMBL" id="JADION010000022">
    <property type="protein sequence ID" value="MBF4102701.1"/>
    <property type="molecule type" value="Genomic_DNA"/>
</dbReference>
<proteinExistence type="predicted"/>